<comment type="caution">
    <text evidence="2">The sequence shown here is derived from an EMBL/GenBank/DDBJ whole genome shotgun (WGS) entry which is preliminary data.</text>
</comment>
<keyword evidence="3" id="KW-1185">Reference proteome</keyword>
<sequence length="41" mass="4639">MAKQDYREGKEALYMIGGSILFIIIVFTVLHFVFGIPVFSS</sequence>
<accession>A0A419UZK9</accession>
<proteinExistence type="predicted"/>
<gene>
    <name evidence="2" type="ORF">ATL39_2499</name>
</gene>
<organism evidence="2 3">
    <name type="scientific">Sinobaca qinghaiensis</name>
    <dbReference type="NCBI Taxonomy" id="342944"/>
    <lineage>
        <taxon>Bacteria</taxon>
        <taxon>Bacillati</taxon>
        <taxon>Bacillota</taxon>
        <taxon>Bacilli</taxon>
        <taxon>Bacillales</taxon>
        <taxon>Sporolactobacillaceae</taxon>
        <taxon>Sinobaca</taxon>
    </lineage>
</organism>
<dbReference type="RefSeq" id="WP_281270896.1">
    <property type="nucleotide sequence ID" value="NZ_RAPK01000010.1"/>
</dbReference>
<feature type="transmembrane region" description="Helical" evidence="1">
    <location>
        <begin position="12"/>
        <end position="34"/>
    </location>
</feature>
<keyword evidence="1" id="KW-0472">Membrane</keyword>
<evidence type="ECO:0000313" key="3">
    <source>
        <dbReference type="Proteomes" id="UP000285120"/>
    </source>
</evidence>
<keyword evidence="1" id="KW-0812">Transmembrane</keyword>
<keyword evidence="1" id="KW-1133">Transmembrane helix</keyword>
<dbReference type="Proteomes" id="UP000285120">
    <property type="component" value="Unassembled WGS sequence"/>
</dbReference>
<protein>
    <submittedName>
        <fullName evidence="2">Uncharacterized protein</fullName>
    </submittedName>
</protein>
<name>A0A419UZK9_9BACL</name>
<reference evidence="2 3" key="1">
    <citation type="submission" date="2018-09" db="EMBL/GenBank/DDBJ databases">
        <title>Genomic Encyclopedia of Archaeal and Bacterial Type Strains, Phase II (KMG-II): from individual species to whole genera.</title>
        <authorList>
            <person name="Goeker M."/>
        </authorList>
    </citation>
    <scope>NUCLEOTIDE SEQUENCE [LARGE SCALE GENOMIC DNA]</scope>
    <source>
        <strain evidence="2 3">DSM 17008</strain>
    </source>
</reference>
<evidence type="ECO:0000256" key="1">
    <source>
        <dbReference type="SAM" id="Phobius"/>
    </source>
</evidence>
<dbReference type="EMBL" id="RAPK01000010">
    <property type="protein sequence ID" value="RKD71109.1"/>
    <property type="molecule type" value="Genomic_DNA"/>
</dbReference>
<dbReference type="AlphaFoldDB" id="A0A419UZK9"/>
<evidence type="ECO:0000313" key="2">
    <source>
        <dbReference type="EMBL" id="RKD71109.1"/>
    </source>
</evidence>